<comment type="caution">
    <text evidence="2">The sequence shown here is derived from an EMBL/GenBank/DDBJ whole genome shotgun (WGS) entry which is preliminary data.</text>
</comment>
<evidence type="ECO:0000313" key="2">
    <source>
        <dbReference type="EMBL" id="KKL20474.1"/>
    </source>
</evidence>
<reference evidence="2" key="1">
    <citation type="journal article" date="2015" name="Nature">
        <title>Complex archaea that bridge the gap between prokaryotes and eukaryotes.</title>
        <authorList>
            <person name="Spang A."/>
            <person name="Saw J.H."/>
            <person name="Jorgensen S.L."/>
            <person name="Zaremba-Niedzwiedzka K."/>
            <person name="Martijn J."/>
            <person name="Lind A.E."/>
            <person name="van Eijk R."/>
            <person name="Schleper C."/>
            <person name="Guy L."/>
            <person name="Ettema T.J."/>
        </authorList>
    </citation>
    <scope>NUCLEOTIDE SEQUENCE</scope>
</reference>
<feature type="compositionally biased region" description="Acidic residues" evidence="1">
    <location>
        <begin position="26"/>
        <end position="36"/>
    </location>
</feature>
<dbReference type="AlphaFoldDB" id="A0A0F9BEW6"/>
<accession>A0A0F9BEW6</accession>
<name>A0A0F9BEW6_9ZZZZ</name>
<proteinExistence type="predicted"/>
<feature type="region of interest" description="Disordered" evidence="1">
    <location>
        <begin position="1"/>
        <end position="36"/>
    </location>
</feature>
<protein>
    <submittedName>
        <fullName evidence="2">Uncharacterized protein</fullName>
    </submittedName>
</protein>
<sequence length="36" mass="3616">MGGLLGGGGKTVKPPLPTPPAAIPEVGEEVEEDDEE</sequence>
<evidence type="ECO:0000256" key="1">
    <source>
        <dbReference type="SAM" id="MobiDB-lite"/>
    </source>
</evidence>
<gene>
    <name evidence="2" type="ORF">LCGC14_2455090</name>
</gene>
<organism evidence="2">
    <name type="scientific">marine sediment metagenome</name>
    <dbReference type="NCBI Taxonomy" id="412755"/>
    <lineage>
        <taxon>unclassified sequences</taxon>
        <taxon>metagenomes</taxon>
        <taxon>ecological metagenomes</taxon>
    </lineage>
</organism>
<feature type="compositionally biased region" description="Gly residues" evidence="1">
    <location>
        <begin position="1"/>
        <end position="10"/>
    </location>
</feature>
<dbReference type="EMBL" id="LAZR01038084">
    <property type="protein sequence ID" value="KKL20474.1"/>
    <property type="molecule type" value="Genomic_DNA"/>
</dbReference>